<comment type="caution">
    <text evidence="6">The sequence shown here is derived from an EMBL/GenBank/DDBJ whole genome shotgun (WGS) entry which is preliminary data.</text>
</comment>
<evidence type="ECO:0000313" key="7">
    <source>
        <dbReference type="Proteomes" id="UP000249185"/>
    </source>
</evidence>
<evidence type="ECO:0000313" key="6">
    <source>
        <dbReference type="EMBL" id="PZQ47630.1"/>
    </source>
</evidence>
<name>A0A2W5Q898_RHOSU</name>
<protein>
    <submittedName>
        <fullName evidence="6">Creatininase</fullName>
    </submittedName>
</protein>
<dbReference type="EMBL" id="QFPW01000016">
    <property type="protein sequence ID" value="PZQ47630.1"/>
    <property type="molecule type" value="Genomic_DNA"/>
</dbReference>
<evidence type="ECO:0000256" key="5">
    <source>
        <dbReference type="ARBA" id="ARBA00024029"/>
    </source>
</evidence>
<dbReference type="Gene3D" id="3.40.50.10310">
    <property type="entry name" value="Creatininase"/>
    <property type="match status" value="1"/>
</dbReference>
<dbReference type="AlphaFoldDB" id="A0A2W5Q898"/>
<evidence type="ECO:0000256" key="2">
    <source>
        <dbReference type="ARBA" id="ARBA00022723"/>
    </source>
</evidence>
<dbReference type="GO" id="GO:0009231">
    <property type="term" value="P:riboflavin biosynthetic process"/>
    <property type="evidence" value="ECO:0007669"/>
    <property type="project" value="TreeGrafter"/>
</dbReference>
<dbReference type="PANTHER" id="PTHR35005">
    <property type="entry name" value="3-DEHYDRO-SCYLLO-INOSOSE HYDROLASE"/>
    <property type="match status" value="1"/>
</dbReference>
<dbReference type="InterPro" id="IPR003785">
    <property type="entry name" value="Creatininase/forma_Hydrolase"/>
</dbReference>
<dbReference type="Proteomes" id="UP000249185">
    <property type="component" value="Unassembled WGS sequence"/>
</dbReference>
<dbReference type="Pfam" id="PF02633">
    <property type="entry name" value="Creatininase"/>
    <property type="match status" value="1"/>
</dbReference>
<dbReference type="SUPFAM" id="SSF102215">
    <property type="entry name" value="Creatininase"/>
    <property type="match status" value="1"/>
</dbReference>
<keyword evidence="3" id="KW-0378">Hydrolase</keyword>
<keyword evidence="2" id="KW-0479">Metal-binding</keyword>
<evidence type="ECO:0000256" key="4">
    <source>
        <dbReference type="ARBA" id="ARBA00022833"/>
    </source>
</evidence>
<comment type="similarity">
    <text evidence="5">Belongs to the creatininase superfamily.</text>
</comment>
<sequence length="292" mass="30632">MTSMPRHFAPRDFIWAELTRAELAAKREAGALVIVPTGATEQHADFLPVETDALLAASVAELAAARMTAAEVVVAPVVPFGFSPHHLSFTGTISLRLETYLAVLTDTARSIIDAGFPRVLFVNGHGGNSAPLRALCGQLVTDGLAVGMVDYFVPGEPDWIPLLAGALRRGGHACEQETALVMALTGAAERARILAATRGLPPRVIQPWIAPGHPDDPVTTYGGGWPPIFQADDGGYYGDPGAATPEIGAAVLEATVAALTAYLDAFARTPLRLGVARDPRAPLISPPLRPKG</sequence>
<proteinExistence type="inferred from homology"/>
<accession>A0A2W5Q898</accession>
<reference evidence="6 7" key="1">
    <citation type="submission" date="2017-08" db="EMBL/GenBank/DDBJ databases">
        <title>Infants hospitalized years apart are colonized by the same room-sourced microbial strains.</title>
        <authorList>
            <person name="Brooks B."/>
            <person name="Olm M.R."/>
            <person name="Firek B.A."/>
            <person name="Baker R."/>
            <person name="Thomas B.C."/>
            <person name="Morowitz M.J."/>
            <person name="Banfield J.F."/>
        </authorList>
    </citation>
    <scope>NUCLEOTIDE SEQUENCE [LARGE SCALE GENOMIC DNA]</scope>
    <source>
        <strain evidence="6">S2_005_002_R2_34</strain>
    </source>
</reference>
<organism evidence="6 7">
    <name type="scientific">Rhodovulum sulfidophilum</name>
    <name type="common">Rhodobacter sulfidophilus</name>
    <dbReference type="NCBI Taxonomy" id="35806"/>
    <lineage>
        <taxon>Bacteria</taxon>
        <taxon>Pseudomonadati</taxon>
        <taxon>Pseudomonadota</taxon>
        <taxon>Alphaproteobacteria</taxon>
        <taxon>Rhodobacterales</taxon>
        <taxon>Paracoccaceae</taxon>
        <taxon>Rhodovulum</taxon>
    </lineage>
</organism>
<dbReference type="GO" id="GO:0016811">
    <property type="term" value="F:hydrolase activity, acting on carbon-nitrogen (but not peptide) bonds, in linear amides"/>
    <property type="evidence" value="ECO:0007669"/>
    <property type="project" value="TreeGrafter"/>
</dbReference>
<comment type="cofactor">
    <cofactor evidence="1">
        <name>Zn(2+)</name>
        <dbReference type="ChEBI" id="CHEBI:29105"/>
    </cofactor>
</comment>
<dbReference type="PANTHER" id="PTHR35005:SF1">
    <property type="entry name" value="2-AMINO-5-FORMYLAMINO-6-RIBOSYLAMINOPYRIMIDIN-4(3H)-ONE 5'-MONOPHOSPHATE DEFORMYLASE"/>
    <property type="match status" value="1"/>
</dbReference>
<keyword evidence="4" id="KW-0862">Zinc</keyword>
<evidence type="ECO:0000256" key="3">
    <source>
        <dbReference type="ARBA" id="ARBA00022801"/>
    </source>
</evidence>
<dbReference type="InterPro" id="IPR024087">
    <property type="entry name" value="Creatininase-like_sf"/>
</dbReference>
<dbReference type="GO" id="GO:0046872">
    <property type="term" value="F:metal ion binding"/>
    <property type="evidence" value="ECO:0007669"/>
    <property type="project" value="UniProtKB-KW"/>
</dbReference>
<evidence type="ECO:0000256" key="1">
    <source>
        <dbReference type="ARBA" id="ARBA00001947"/>
    </source>
</evidence>
<gene>
    <name evidence="6" type="ORF">DI556_17185</name>
</gene>